<evidence type="ECO:0000256" key="2">
    <source>
        <dbReference type="ARBA" id="ARBA00022729"/>
    </source>
</evidence>
<evidence type="ECO:0000259" key="3">
    <source>
        <dbReference type="Pfam" id="PF00082"/>
    </source>
</evidence>
<dbReference type="GO" id="GO:0004252">
    <property type="term" value="F:serine-type endopeptidase activity"/>
    <property type="evidence" value="ECO:0007669"/>
    <property type="project" value="InterPro"/>
</dbReference>
<name>A0AAD8H309_9APIA</name>
<dbReference type="InterPro" id="IPR041469">
    <property type="entry name" value="Subtilisin-like_FN3"/>
</dbReference>
<dbReference type="EMBL" id="JAUIZM010000010">
    <property type="protein sequence ID" value="KAK1358601.1"/>
    <property type="molecule type" value="Genomic_DNA"/>
</dbReference>
<dbReference type="Pfam" id="PF17766">
    <property type="entry name" value="fn3_6"/>
    <property type="match status" value="1"/>
</dbReference>
<dbReference type="InterPro" id="IPR045051">
    <property type="entry name" value="SBT"/>
</dbReference>
<proteinExistence type="inferred from homology"/>
<dbReference type="PANTHER" id="PTHR10795">
    <property type="entry name" value="PROPROTEIN CONVERTASE SUBTILISIN/KEXIN"/>
    <property type="match status" value="1"/>
</dbReference>
<protein>
    <recommendedName>
        <fullName evidence="7">Subtilisin-like protease</fullName>
    </recommendedName>
</protein>
<keyword evidence="6" id="KW-1185">Reference proteome</keyword>
<dbReference type="InterPro" id="IPR036852">
    <property type="entry name" value="Peptidase_S8/S53_dom_sf"/>
</dbReference>
<comment type="caution">
    <text evidence="5">The sequence shown here is derived from an EMBL/GenBank/DDBJ whole genome shotgun (WGS) entry which is preliminary data.</text>
</comment>
<evidence type="ECO:0000313" key="5">
    <source>
        <dbReference type="EMBL" id="KAK1358601.1"/>
    </source>
</evidence>
<evidence type="ECO:0000256" key="1">
    <source>
        <dbReference type="ARBA" id="ARBA00011073"/>
    </source>
</evidence>
<organism evidence="5 6">
    <name type="scientific">Heracleum sosnowskyi</name>
    <dbReference type="NCBI Taxonomy" id="360622"/>
    <lineage>
        <taxon>Eukaryota</taxon>
        <taxon>Viridiplantae</taxon>
        <taxon>Streptophyta</taxon>
        <taxon>Embryophyta</taxon>
        <taxon>Tracheophyta</taxon>
        <taxon>Spermatophyta</taxon>
        <taxon>Magnoliopsida</taxon>
        <taxon>eudicotyledons</taxon>
        <taxon>Gunneridae</taxon>
        <taxon>Pentapetalae</taxon>
        <taxon>asterids</taxon>
        <taxon>campanulids</taxon>
        <taxon>Apiales</taxon>
        <taxon>Apiaceae</taxon>
        <taxon>Apioideae</taxon>
        <taxon>apioid superclade</taxon>
        <taxon>Tordylieae</taxon>
        <taxon>Tordyliinae</taxon>
        <taxon>Heracleum</taxon>
    </lineage>
</organism>
<dbReference type="Gene3D" id="3.40.50.200">
    <property type="entry name" value="Peptidase S8/S53 domain"/>
    <property type="match status" value="2"/>
</dbReference>
<dbReference type="InterPro" id="IPR000209">
    <property type="entry name" value="Peptidase_S8/S53_dom"/>
</dbReference>
<feature type="domain" description="Subtilisin-like protease fibronectin type-III" evidence="4">
    <location>
        <begin position="657"/>
        <end position="762"/>
    </location>
</feature>
<evidence type="ECO:0000259" key="4">
    <source>
        <dbReference type="Pfam" id="PF17766"/>
    </source>
</evidence>
<dbReference type="Gene3D" id="2.60.40.2310">
    <property type="match status" value="1"/>
</dbReference>
<accession>A0AAD8H309</accession>
<gene>
    <name evidence="5" type="ORF">POM88_043075</name>
</gene>
<evidence type="ECO:0008006" key="7">
    <source>
        <dbReference type="Google" id="ProtNLM"/>
    </source>
</evidence>
<dbReference type="SUPFAM" id="SSF52743">
    <property type="entry name" value="Subtilisin-like"/>
    <property type="match status" value="1"/>
</dbReference>
<dbReference type="AlphaFoldDB" id="A0AAD8H309"/>
<evidence type="ECO:0000313" key="6">
    <source>
        <dbReference type="Proteomes" id="UP001237642"/>
    </source>
</evidence>
<comment type="similarity">
    <text evidence="1">Belongs to the peptidase S8 family.</text>
</comment>
<reference evidence="5" key="1">
    <citation type="submission" date="2023-02" db="EMBL/GenBank/DDBJ databases">
        <title>Genome of toxic invasive species Heracleum sosnowskyi carries increased number of genes despite the absence of recent whole-genome duplications.</title>
        <authorList>
            <person name="Schelkunov M."/>
            <person name="Shtratnikova V."/>
            <person name="Makarenko M."/>
            <person name="Klepikova A."/>
            <person name="Omelchenko D."/>
            <person name="Novikova G."/>
            <person name="Obukhova E."/>
            <person name="Bogdanov V."/>
            <person name="Penin A."/>
            <person name="Logacheva M."/>
        </authorList>
    </citation>
    <scope>NUCLEOTIDE SEQUENCE</scope>
    <source>
        <strain evidence="5">Hsosn_3</strain>
        <tissue evidence="5">Leaf</tissue>
    </source>
</reference>
<dbReference type="Gene3D" id="3.50.30.30">
    <property type="match status" value="2"/>
</dbReference>
<keyword evidence="2" id="KW-0732">Signal</keyword>
<feature type="domain" description="Peptidase S8/S53" evidence="3">
    <location>
        <begin position="211"/>
        <end position="624"/>
    </location>
</feature>
<reference evidence="5" key="2">
    <citation type="submission" date="2023-05" db="EMBL/GenBank/DDBJ databases">
        <authorList>
            <person name="Schelkunov M.I."/>
        </authorList>
    </citation>
    <scope>NUCLEOTIDE SEQUENCE</scope>
    <source>
        <strain evidence="5">Hsosn_3</strain>
        <tissue evidence="5">Leaf</tissue>
    </source>
</reference>
<dbReference type="Pfam" id="PF00082">
    <property type="entry name" value="Peptidase_S8"/>
    <property type="match status" value="1"/>
</dbReference>
<dbReference type="Proteomes" id="UP001237642">
    <property type="component" value="Unassembled WGS sequence"/>
</dbReference>
<dbReference type="GO" id="GO:0006508">
    <property type="term" value="P:proteolysis"/>
    <property type="evidence" value="ECO:0007669"/>
    <property type="project" value="InterPro"/>
</dbReference>
<sequence>MYDPEDYVFQEDFRKQKNLTFRSKKHFDALISNPEKRRIYKKDVDISRVPLIFHSRGYGHGFYNLPRNDMELLDWLEESRWSLRPVVDKSGRLEIYYIEVDADKVTVEECLELLKRIDLCESRFIACSVKEPSLFYADLNKSDVTRLEASNGISRVYPRGRRLRSEQEEETRGEDSQLFISKDFQIIYLFGQDKMNQGDHSSLNPGDSLLKIGVIDWGCNGTLAESDRKYFKSISIHQIGHSSICKNISNTTICPRGFSCASIICGTRRYAKFFEVCEKEFEGIYPEAQLNIYTIGCGSCKLRVKQSTMAIANAINRAIKDKVKVILVCMDLPLRTVHKYEFLKDDRIGMKLLEAHRNGILSCVPTGDEGPIKGSTQYGGPWGMTVGACTDNQMLETDIEIVTTDEHGKSKPLKTLKGVSLNVTTTKFLPLRIDKAAKGEDGILRANMSAQECELIPADPVNGSTIVRPHVTGVPLVSVTRAQVNQLLKLHTKHGGRLLLRILQSKYYEDERDVLVTNFSSTGPSRLYRDNLIPDVVASGHAVLMPHPTNIALNIDEHEPLFRDITIDSGTAYACAQVAAYALKLFSRHPDWDPTAVKSALITTASSFAEKRIIPGNEFAFGAGSVDIVKAMDPGLVYEESSYHFDEYVEENLTIFDLNLPTFAASFSHSHLDCKRIFKRELKNVSEREESYRCVVEIFDNSLGLNVKITAKPDFLKFSPGEKHKFDLEVDILPRPGPEAHLSAMIKWVPGTVGHQPVCSPVLLYHESVFDRREWHEDARLILNNEF</sequence>